<dbReference type="PANTHER" id="PTHR46289:SF14">
    <property type="entry name" value="DUF4371 DOMAIN-CONTAINING PROTEIN"/>
    <property type="match status" value="1"/>
</dbReference>
<accession>A0A6A4WCR3</accession>
<dbReference type="InterPro" id="IPR025398">
    <property type="entry name" value="DUF4371"/>
</dbReference>
<proteinExistence type="predicted"/>
<dbReference type="Proteomes" id="UP000440578">
    <property type="component" value="Unassembled WGS sequence"/>
</dbReference>
<dbReference type="GO" id="GO:0046983">
    <property type="term" value="F:protein dimerization activity"/>
    <property type="evidence" value="ECO:0007669"/>
    <property type="project" value="InterPro"/>
</dbReference>
<comment type="caution">
    <text evidence="3">The sequence shown here is derived from an EMBL/GenBank/DDBJ whole genome shotgun (WGS) entry which is preliminary data.</text>
</comment>
<dbReference type="InterPro" id="IPR052958">
    <property type="entry name" value="IFN-induced_PKR_regulator"/>
</dbReference>
<dbReference type="Pfam" id="PF05699">
    <property type="entry name" value="Dimer_Tnp_hAT"/>
    <property type="match status" value="1"/>
</dbReference>
<dbReference type="Pfam" id="PF14291">
    <property type="entry name" value="DUF4371"/>
    <property type="match status" value="1"/>
</dbReference>
<evidence type="ECO:0000259" key="2">
    <source>
        <dbReference type="Pfam" id="PF14291"/>
    </source>
</evidence>
<evidence type="ECO:0000259" key="1">
    <source>
        <dbReference type="Pfam" id="PF05699"/>
    </source>
</evidence>
<feature type="domain" description="DUF4371" evidence="2">
    <location>
        <begin position="31"/>
        <end position="166"/>
    </location>
</feature>
<evidence type="ECO:0000313" key="4">
    <source>
        <dbReference type="Proteomes" id="UP000440578"/>
    </source>
</evidence>
<name>A0A6A4WCR3_AMPAM</name>
<reference evidence="3 4" key="1">
    <citation type="submission" date="2019-07" db="EMBL/GenBank/DDBJ databases">
        <title>Draft genome assembly of a fouling barnacle, Amphibalanus amphitrite (Darwin, 1854): The first reference genome for Thecostraca.</title>
        <authorList>
            <person name="Kim W."/>
        </authorList>
    </citation>
    <scope>NUCLEOTIDE SEQUENCE [LARGE SCALE GENOMIC DNA]</scope>
    <source>
        <strain evidence="3">SNU_AA5</strain>
        <tissue evidence="3">Soma without cirri and trophi</tissue>
    </source>
</reference>
<sequence length="646" mass="71515">MGRASDFKERFTKPDLGVAAQLETAGQREKERRRAVLGVIVDTLKMAAVQNIPLRGHRDDGRIDPSGEIPPENDGNFRMLLRLRIQAGDVTLQKHLKEASGNALYTSKTIQNAVLEEMATMIQQKIAEQVRRSGTWAIIADETTDRANREQMALVARYVADDSGVLIVREDPFALVDVFSVLRQPEPSATDQSTSDQRELRMSGANLAKVISNTLGDLQFDTRHLVAQCYDGAAAMASSLKGVSAHIRASAPLAHYFHCTAHALNLATSKMDSVTVVRNASTTLESLVVFLTDGAKRMEQLCQAQAQELEEAQRLKLLKLCKTRFVERHVAVDRFWNQLPAIQLALQLMSSWEDRRTSAKAAQFLAAMRDAEFLVGLAVARRLSGILMPLARSLQEKGADLIASLELADTTREMLDSIREDSEKDFADIMTDVTAVAHELDVEVKKPRLASRSVYRENAGPESSAASYFRINVFNPALDAVRTDLAARFSQHQKAAFAISHLLPKRAVAASWGDVRPAWENYRSILDCSESQMRSEFDVWAARWKRSSQDHPETAIGALNRCPAEVFPGVHALLRVLAVIPASTAEAERTFSKVTRTLTAVRASMSEERLEALVLLQAHRDLLPPTSAVVDRFASSGARRFQLGNH</sequence>
<dbReference type="OrthoDB" id="1101576at2759"/>
<organism evidence="3 4">
    <name type="scientific">Amphibalanus amphitrite</name>
    <name type="common">Striped barnacle</name>
    <name type="synonym">Balanus amphitrite</name>
    <dbReference type="NCBI Taxonomy" id="1232801"/>
    <lineage>
        <taxon>Eukaryota</taxon>
        <taxon>Metazoa</taxon>
        <taxon>Ecdysozoa</taxon>
        <taxon>Arthropoda</taxon>
        <taxon>Crustacea</taxon>
        <taxon>Multicrustacea</taxon>
        <taxon>Cirripedia</taxon>
        <taxon>Thoracica</taxon>
        <taxon>Thoracicalcarea</taxon>
        <taxon>Balanomorpha</taxon>
        <taxon>Balanoidea</taxon>
        <taxon>Balanidae</taxon>
        <taxon>Amphibalaninae</taxon>
        <taxon>Amphibalanus</taxon>
    </lineage>
</organism>
<protein>
    <submittedName>
        <fullName evidence="3">Repressor of the inhibitor of the protein kinase</fullName>
    </submittedName>
</protein>
<dbReference type="SUPFAM" id="SSF53098">
    <property type="entry name" value="Ribonuclease H-like"/>
    <property type="match status" value="1"/>
</dbReference>
<keyword evidence="4" id="KW-1185">Reference proteome</keyword>
<dbReference type="InterPro" id="IPR012337">
    <property type="entry name" value="RNaseH-like_sf"/>
</dbReference>
<dbReference type="AlphaFoldDB" id="A0A6A4WCR3"/>
<feature type="domain" description="HAT C-terminal dimerisation" evidence="1">
    <location>
        <begin position="567"/>
        <end position="617"/>
    </location>
</feature>
<evidence type="ECO:0000313" key="3">
    <source>
        <dbReference type="EMBL" id="KAF0299721.1"/>
    </source>
</evidence>
<dbReference type="PANTHER" id="PTHR46289">
    <property type="entry name" value="52 KDA REPRESSOR OF THE INHIBITOR OF THE PROTEIN KINASE-LIKE PROTEIN-RELATED"/>
    <property type="match status" value="1"/>
</dbReference>
<dbReference type="InterPro" id="IPR008906">
    <property type="entry name" value="HATC_C_dom"/>
</dbReference>
<dbReference type="EMBL" id="VIIS01001337">
    <property type="protein sequence ID" value="KAF0299721.1"/>
    <property type="molecule type" value="Genomic_DNA"/>
</dbReference>
<gene>
    <name evidence="3" type="primary">THAP12_25</name>
    <name evidence="3" type="ORF">FJT64_003416</name>
</gene>